<accession>A0ABT1SHM5</accession>
<dbReference type="RefSeq" id="WP_102267660.1">
    <property type="nucleotide sequence ID" value="NZ_CALVCM010000022.1"/>
</dbReference>
<dbReference type="Gene3D" id="1.10.260.40">
    <property type="entry name" value="lambda repressor-like DNA-binding domains"/>
    <property type="match status" value="1"/>
</dbReference>
<dbReference type="InterPro" id="IPR001387">
    <property type="entry name" value="Cro/C1-type_HTH"/>
</dbReference>
<protein>
    <submittedName>
        <fullName evidence="2">Helix-turn-helix transcriptional regulator</fullName>
    </submittedName>
</protein>
<evidence type="ECO:0000313" key="2">
    <source>
        <dbReference type="EMBL" id="MCQ5120704.1"/>
    </source>
</evidence>
<reference evidence="2 3" key="1">
    <citation type="submission" date="2022-06" db="EMBL/GenBank/DDBJ databases">
        <title>Isolation of gut microbiota from human fecal samples.</title>
        <authorList>
            <person name="Pamer E.G."/>
            <person name="Barat B."/>
            <person name="Waligurski E."/>
            <person name="Medina S."/>
            <person name="Paddock L."/>
            <person name="Mostad J."/>
        </authorList>
    </citation>
    <scope>NUCLEOTIDE SEQUENCE [LARGE SCALE GENOMIC DNA]</scope>
    <source>
        <strain evidence="2 3">DFI.6.1</strain>
    </source>
</reference>
<feature type="domain" description="HTH cro/C1-type" evidence="1">
    <location>
        <begin position="152"/>
        <end position="209"/>
    </location>
</feature>
<dbReference type="SMART" id="SM00530">
    <property type="entry name" value="HTH_XRE"/>
    <property type="match status" value="1"/>
</dbReference>
<evidence type="ECO:0000259" key="1">
    <source>
        <dbReference type="PROSITE" id="PS50943"/>
    </source>
</evidence>
<dbReference type="Pfam" id="PF01381">
    <property type="entry name" value="HTH_3"/>
    <property type="match status" value="1"/>
</dbReference>
<dbReference type="PROSITE" id="PS50943">
    <property type="entry name" value="HTH_CROC1"/>
    <property type="match status" value="1"/>
</dbReference>
<evidence type="ECO:0000313" key="3">
    <source>
        <dbReference type="Proteomes" id="UP001524435"/>
    </source>
</evidence>
<dbReference type="SUPFAM" id="SSF47413">
    <property type="entry name" value="lambda repressor-like DNA-binding domains"/>
    <property type="match status" value="1"/>
</dbReference>
<dbReference type="Proteomes" id="UP001524435">
    <property type="component" value="Unassembled WGS sequence"/>
</dbReference>
<comment type="caution">
    <text evidence="2">The sequence shown here is derived from an EMBL/GenBank/DDBJ whole genome shotgun (WGS) entry which is preliminary data.</text>
</comment>
<sequence>MIHAYDESYVHDAMCILGEAFEYAQNTCDIALSDFYAMLFVSHVGKQFEKGNPKYVAGRTGAELVLELLSECGLVHHEKKREVFYDYAEAYWCGWILAYYQWYSGMTFKQLSYYITVTDLINLYSSLHEASVHKFTDVMEKRISRQPHRSKLQKYRLLQGYTQKELAEQTGVALRMIQQYEQGAKDIKKASAITVYALANRLHCSMEDLLE</sequence>
<organism evidence="2 3">
    <name type="scientific">Massilicoli timonensis</name>
    <dbReference type="NCBI Taxonomy" id="2015901"/>
    <lineage>
        <taxon>Bacteria</taxon>
        <taxon>Bacillati</taxon>
        <taxon>Bacillota</taxon>
        <taxon>Erysipelotrichia</taxon>
        <taxon>Erysipelotrichales</taxon>
        <taxon>Erysipelotrichaceae</taxon>
        <taxon>Massilicoli</taxon>
    </lineage>
</organism>
<name>A0ABT1SHM5_9FIRM</name>
<gene>
    <name evidence="2" type="ORF">NE663_00315</name>
</gene>
<dbReference type="EMBL" id="JANGCH010000001">
    <property type="protein sequence ID" value="MCQ5120704.1"/>
    <property type="molecule type" value="Genomic_DNA"/>
</dbReference>
<keyword evidence="3" id="KW-1185">Reference proteome</keyword>
<dbReference type="InterPro" id="IPR010982">
    <property type="entry name" value="Lambda_DNA-bd_dom_sf"/>
</dbReference>
<proteinExistence type="predicted"/>
<dbReference type="CDD" id="cd00093">
    <property type="entry name" value="HTH_XRE"/>
    <property type="match status" value="1"/>
</dbReference>